<gene>
    <name evidence="1" type="ORF">PN497_15565</name>
</gene>
<dbReference type="EMBL" id="JAQMTI010000190">
    <property type="protein sequence ID" value="MDB9442770.1"/>
    <property type="molecule type" value="Genomic_DNA"/>
</dbReference>
<keyword evidence="2" id="KW-1185">Reference proteome</keyword>
<sequence length="44" mass="4834">MNSGRIKRIYLDELPSGSIGMGLIELIVSKESETPELVKTLLDS</sequence>
<dbReference type="InterPro" id="IPR022573">
    <property type="entry name" value="DUF2887"/>
</dbReference>
<proteinExistence type="predicted"/>
<dbReference type="Pfam" id="PF11103">
    <property type="entry name" value="DUF2887"/>
    <property type="match status" value="1"/>
</dbReference>
<comment type="caution">
    <text evidence="1">The sequence shown here is derived from an EMBL/GenBank/DDBJ whole genome shotgun (WGS) entry which is preliminary data.</text>
</comment>
<dbReference type="Proteomes" id="UP001211711">
    <property type="component" value="Unassembled WGS sequence"/>
</dbReference>
<dbReference type="RefSeq" id="WP_272110627.1">
    <property type="nucleotide sequence ID" value="NZ_JAQMTI010000190.1"/>
</dbReference>
<name>A0ABT4ZUP7_9CYAN</name>
<organism evidence="1 2">
    <name type="scientific">Sphaerospermopsis kisseleviana CS-549</name>
    <dbReference type="NCBI Taxonomy" id="3021783"/>
    <lineage>
        <taxon>Bacteria</taxon>
        <taxon>Bacillati</taxon>
        <taxon>Cyanobacteriota</taxon>
        <taxon>Cyanophyceae</taxon>
        <taxon>Nostocales</taxon>
        <taxon>Aphanizomenonaceae</taxon>
        <taxon>Sphaerospermopsis</taxon>
        <taxon>Sphaerospermopsis kisseleviana</taxon>
    </lineage>
</organism>
<accession>A0ABT4ZUP7</accession>
<evidence type="ECO:0000313" key="1">
    <source>
        <dbReference type="EMBL" id="MDB9442770.1"/>
    </source>
</evidence>
<reference evidence="1 2" key="1">
    <citation type="submission" date="2023-01" db="EMBL/GenBank/DDBJ databases">
        <title>Genomes from the Australian National Cyanobacteria Reference Collection.</title>
        <authorList>
            <person name="Willis A."/>
            <person name="Lee E.M.F."/>
        </authorList>
    </citation>
    <scope>NUCLEOTIDE SEQUENCE [LARGE SCALE GENOMIC DNA]</scope>
    <source>
        <strain evidence="1 2">CS-549</strain>
    </source>
</reference>
<protein>
    <submittedName>
        <fullName evidence="1">DUF2887 domain-containing protein</fullName>
    </submittedName>
</protein>
<evidence type="ECO:0000313" key="2">
    <source>
        <dbReference type="Proteomes" id="UP001211711"/>
    </source>
</evidence>